<protein>
    <recommendedName>
        <fullName evidence="1">Lipoprotein LpqB N-terminal domain-containing protein</fullName>
    </recommendedName>
</protein>
<reference evidence="2" key="2">
    <citation type="submission" date="2021-04" db="EMBL/GenBank/DDBJ databases">
        <authorList>
            <person name="Gilroy R."/>
        </authorList>
    </citation>
    <scope>NUCLEOTIDE SEQUENCE</scope>
    <source>
        <strain evidence="2">ChiGjej1B1-98</strain>
    </source>
</reference>
<feature type="non-terminal residue" evidence="2">
    <location>
        <position position="1"/>
    </location>
</feature>
<accession>A0A9D2C8Z2</accession>
<reference evidence="2" key="1">
    <citation type="journal article" date="2021" name="PeerJ">
        <title>Extensive microbial diversity within the chicken gut microbiome revealed by metagenomics and culture.</title>
        <authorList>
            <person name="Gilroy R."/>
            <person name="Ravi A."/>
            <person name="Getino M."/>
            <person name="Pursley I."/>
            <person name="Horton D.L."/>
            <person name="Alikhan N.F."/>
            <person name="Baker D."/>
            <person name="Gharbi K."/>
            <person name="Hall N."/>
            <person name="Watson M."/>
            <person name="Adriaenssens E.M."/>
            <person name="Foster-Nyarko E."/>
            <person name="Jarju S."/>
            <person name="Secka A."/>
            <person name="Antonio M."/>
            <person name="Oren A."/>
            <person name="Chaudhuri R.R."/>
            <person name="La Ragione R."/>
            <person name="Hildebrand F."/>
            <person name="Pallen M.J."/>
        </authorList>
    </citation>
    <scope>NUCLEOTIDE SEQUENCE</scope>
    <source>
        <strain evidence="2">ChiGjej1B1-98</strain>
    </source>
</reference>
<name>A0A9D2C8Z2_9MICO</name>
<dbReference type="InterPro" id="IPR059026">
    <property type="entry name" value="LpqB_N"/>
</dbReference>
<sequence length="477" mass="50212">YEVARQYLTDSASTLWDPVANVRVRSGAPQVSMTDESSGEVAVTLTSRVDTSGIMHGAEESTQTLSFSLTQVEGEWRLDEVPEGTLVSSLHFEELFEAVAVRWFTTDGDYFVPDLRWFPDDPQTLTRDIVDALLEGPASWLQSSVLPSAAVGAELVGEIADRPGGGLSLTLSSSRPGSVTAQELSRFALQVQRSTGAGTVEVHVNGADDVIGLSSEAEAPTVDSLWPSPLVYRDGEARVAQPEGALITGLGEQLQDLNATSFALVPGVDSSRIGAAYARGGGIHWLDGSAEQQIGENAATDPAVDRFRTVWWVDNSDEQLVHAWVDGEHSTFSVELGGESVFSVELSPEGSRLAVITGGQGNTTVRLFAVARSGAVPDDLRLGPEISAPGGVPVDVTWTSQDALGVVSVEEEETAVRLLSLDGTFESLNPPAGGIVEVALEPGGGLLALQEGGTVFAMAPGRTTPLAAISDIEFLIS</sequence>
<dbReference type="SUPFAM" id="SSF63829">
    <property type="entry name" value="Calcium-dependent phosphotriesterase"/>
    <property type="match status" value="1"/>
</dbReference>
<dbReference type="AlphaFoldDB" id="A0A9D2C8Z2"/>
<evidence type="ECO:0000313" key="3">
    <source>
        <dbReference type="Proteomes" id="UP000824005"/>
    </source>
</evidence>
<evidence type="ECO:0000259" key="1">
    <source>
        <dbReference type="Pfam" id="PF25976"/>
    </source>
</evidence>
<comment type="caution">
    <text evidence="2">The sequence shown here is derived from an EMBL/GenBank/DDBJ whole genome shotgun (WGS) entry which is preliminary data.</text>
</comment>
<proteinExistence type="predicted"/>
<dbReference type="Proteomes" id="UP000824005">
    <property type="component" value="Unassembled WGS sequence"/>
</dbReference>
<dbReference type="EMBL" id="DXDC01000160">
    <property type="protein sequence ID" value="HIY65732.1"/>
    <property type="molecule type" value="Genomic_DNA"/>
</dbReference>
<feature type="domain" description="Lipoprotein LpqB N-terminal" evidence="1">
    <location>
        <begin position="1"/>
        <end position="92"/>
    </location>
</feature>
<evidence type="ECO:0000313" key="2">
    <source>
        <dbReference type="EMBL" id="HIY65732.1"/>
    </source>
</evidence>
<organism evidence="2 3">
    <name type="scientific">Candidatus Agrococcus pullicola</name>
    <dbReference type="NCBI Taxonomy" id="2838429"/>
    <lineage>
        <taxon>Bacteria</taxon>
        <taxon>Bacillati</taxon>
        <taxon>Actinomycetota</taxon>
        <taxon>Actinomycetes</taxon>
        <taxon>Micrococcales</taxon>
        <taxon>Microbacteriaceae</taxon>
        <taxon>Agrococcus</taxon>
    </lineage>
</organism>
<dbReference type="Pfam" id="PF25976">
    <property type="entry name" value="LpqB_N"/>
    <property type="match status" value="1"/>
</dbReference>
<gene>
    <name evidence="2" type="ORF">H9830_05585</name>
</gene>